<evidence type="ECO:0000256" key="3">
    <source>
        <dbReference type="SAM" id="MobiDB-lite"/>
    </source>
</evidence>
<evidence type="ECO:0000313" key="4">
    <source>
        <dbReference type="EMBL" id="KAJ4394120.1"/>
    </source>
</evidence>
<sequence>MEQTKALNALEPFLALTKSATSSRAAADLIDRATKAPGTYIFTSLLNSAPIAALANSQNSTDRAWHTHLTIFSHGLYSTYLTYPRLLAHLGLTSARELEDVVISAVYAGVLTARLNPARQEVQVSSVAPLRDVPPPTIPSLVAVLQQWSARCDATLAELERNMATIRAEAATALERKREAESSVEAAVEAEEMEISGAGGGGGGSGSITARAVRAARGRATARGASKRGMMEVDADEEEEDDEAMDLDEDGGEGKQKLARRRKL</sequence>
<evidence type="ECO:0000313" key="5">
    <source>
        <dbReference type="Proteomes" id="UP001140453"/>
    </source>
</evidence>
<keyword evidence="2" id="KW-0175">Coiled coil</keyword>
<keyword evidence="5" id="KW-1185">Reference proteome</keyword>
<dbReference type="GO" id="GO:0008180">
    <property type="term" value="C:COP9 signalosome"/>
    <property type="evidence" value="ECO:0007669"/>
    <property type="project" value="UniProtKB-KW"/>
</dbReference>
<accession>A0A9W9CYI3</accession>
<protein>
    <recommendedName>
        <fullName evidence="6">PCI domain-containing protein</fullName>
    </recommendedName>
</protein>
<dbReference type="PANTHER" id="PTHR15350">
    <property type="entry name" value="COP9 SIGNALOSOME COMPLEX SUBUNIT 7/DENDRITIC CELL PROTEIN GA17"/>
    <property type="match status" value="1"/>
</dbReference>
<dbReference type="EMBL" id="JAPEVB010000002">
    <property type="protein sequence ID" value="KAJ4394120.1"/>
    <property type="molecule type" value="Genomic_DNA"/>
</dbReference>
<feature type="coiled-coil region" evidence="2">
    <location>
        <begin position="149"/>
        <end position="176"/>
    </location>
</feature>
<keyword evidence="1" id="KW-0736">Signalosome</keyword>
<name>A0A9W9CYI3_9PEZI</name>
<evidence type="ECO:0000256" key="2">
    <source>
        <dbReference type="SAM" id="Coils"/>
    </source>
</evidence>
<dbReference type="Proteomes" id="UP001140453">
    <property type="component" value="Unassembled WGS sequence"/>
</dbReference>
<dbReference type="OrthoDB" id="10265275at2759"/>
<dbReference type="AlphaFoldDB" id="A0A9W9CYI3"/>
<organism evidence="4 5">
    <name type="scientific">Gnomoniopsis smithogilvyi</name>
    <dbReference type="NCBI Taxonomy" id="1191159"/>
    <lineage>
        <taxon>Eukaryota</taxon>
        <taxon>Fungi</taxon>
        <taxon>Dikarya</taxon>
        <taxon>Ascomycota</taxon>
        <taxon>Pezizomycotina</taxon>
        <taxon>Sordariomycetes</taxon>
        <taxon>Sordariomycetidae</taxon>
        <taxon>Diaporthales</taxon>
        <taxon>Gnomoniaceae</taxon>
        <taxon>Gnomoniopsis</taxon>
    </lineage>
</organism>
<proteinExistence type="predicted"/>
<evidence type="ECO:0000256" key="1">
    <source>
        <dbReference type="ARBA" id="ARBA00022790"/>
    </source>
</evidence>
<evidence type="ECO:0008006" key="6">
    <source>
        <dbReference type="Google" id="ProtNLM"/>
    </source>
</evidence>
<feature type="compositionally biased region" description="Acidic residues" evidence="3">
    <location>
        <begin position="233"/>
        <end position="251"/>
    </location>
</feature>
<feature type="region of interest" description="Disordered" evidence="3">
    <location>
        <begin position="219"/>
        <end position="264"/>
    </location>
</feature>
<gene>
    <name evidence="4" type="ORF">N0V93_003337</name>
</gene>
<comment type="caution">
    <text evidence="4">The sequence shown here is derived from an EMBL/GenBank/DDBJ whole genome shotgun (WGS) entry which is preliminary data.</text>
</comment>
<dbReference type="InterPro" id="IPR045237">
    <property type="entry name" value="COPS7/eIF3m"/>
</dbReference>
<reference evidence="4" key="1">
    <citation type="submission" date="2022-10" db="EMBL/GenBank/DDBJ databases">
        <title>Tapping the CABI collections for fungal endophytes: first genome assemblies for Collariella, Neodidymelliopsis, Ascochyta clinopodiicola, Didymella pomorum, Didymosphaeria variabile, Neocosmospora piperis and Neocucurbitaria cava.</title>
        <authorList>
            <person name="Hill R."/>
        </authorList>
    </citation>
    <scope>NUCLEOTIDE SEQUENCE</scope>
    <source>
        <strain evidence="4">IMI 355082</strain>
    </source>
</reference>
<dbReference type="PANTHER" id="PTHR15350:SF5">
    <property type="entry name" value="COP9 SIGNALOSOME COMPLEX SUBUNIT 7"/>
    <property type="match status" value="1"/>
</dbReference>
<dbReference type="Pfam" id="PF22061">
    <property type="entry name" value="CSN7_HB_subdom"/>
    <property type="match status" value="1"/>
</dbReference>